<reference evidence="4" key="2">
    <citation type="submission" date="2015-01" db="EMBL/GenBank/DDBJ databases">
        <title>Evolutionary Origins and Diversification of the Mycorrhizal Mutualists.</title>
        <authorList>
            <consortium name="DOE Joint Genome Institute"/>
            <consortium name="Mycorrhizal Genomics Consortium"/>
            <person name="Kohler A."/>
            <person name="Kuo A."/>
            <person name="Nagy L.G."/>
            <person name="Floudas D."/>
            <person name="Copeland A."/>
            <person name="Barry K.W."/>
            <person name="Cichocki N."/>
            <person name="Veneault-Fourrey C."/>
            <person name="LaButti K."/>
            <person name="Lindquist E.A."/>
            <person name="Lipzen A."/>
            <person name="Lundell T."/>
            <person name="Morin E."/>
            <person name="Murat C."/>
            <person name="Riley R."/>
            <person name="Ohm R."/>
            <person name="Sun H."/>
            <person name="Tunlid A."/>
            <person name="Henrissat B."/>
            <person name="Grigoriev I.V."/>
            <person name="Hibbett D.S."/>
            <person name="Martin F."/>
        </authorList>
    </citation>
    <scope>NUCLEOTIDE SEQUENCE [LARGE SCALE GENOMIC DNA]</scope>
    <source>
        <strain evidence="4">F 1598</strain>
    </source>
</reference>
<name>A0A0C3BA73_PILCF</name>
<dbReference type="InParanoid" id="A0A0C3BA73"/>
<accession>A0A0C3BA73</accession>
<dbReference type="HOGENOM" id="CLU_585392_0_0_1"/>
<feature type="transmembrane region" description="Helical" evidence="2">
    <location>
        <begin position="352"/>
        <end position="373"/>
    </location>
</feature>
<keyword evidence="4" id="KW-1185">Reference proteome</keyword>
<keyword evidence="2" id="KW-0472">Membrane</keyword>
<feature type="region of interest" description="Disordered" evidence="1">
    <location>
        <begin position="434"/>
        <end position="467"/>
    </location>
</feature>
<evidence type="ECO:0000256" key="2">
    <source>
        <dbReference type="SAM" id="Phobius"/>
    </source>
</evidence>
<reference evidence="3 4" key="1">
    <citation type="submission" date="2014-04" db="EMBL/GenBank/DDBJ databases">
        <authorList>
            <consortium name="DOE Joint Genome Institute"/>
            <person name="Kuo A."/>
            <person name="Tarkka M."/>
            <person name="Buscot F."/>
            <person name="Kohler A."/>
            <person name="Nagy L.G."/>
            <person name="Floudas D."/>
            <person name="Copeland A."/>
            <person name="Barry K.W."/>
            <person name="Cichocki N."/>
            <person name="Veneault-Fourrey C."/>
            <person name="LaButti K."/>
            <person name="Lindquist E.A."/>
            <person name="Lipzen A."/>
            <person name="Lundell T."/>
            <person name="Morin E."/>
            <person name="Murat C."/>
            <person name="Sun H."/>
            <person name="Tunlid A."/>
            <person name="Henrissat B."/>
            <person name="Grigoriev I.V."/>
            <person name="Hibbett D.S."/>
            <person name="Martin F."/>
            <person name="Nordberg H.P."/>
            <person name="Cantor M.N."/>
            <person name="Hua S.X."/>
        </authorList>
    </citation>
    <scope>NUCLEOTIDE SEQUENCE [LARGE SCALE GENOMIC DNA]</scope>
    <source>
        <strain evidence="3 4">F 1598</strain>
    </source>
</reference>
<keyword evidence="2" id="KW-1133">Transmembrane helix</keyword>
<proteinExistence type="predicted"/>
<keyword evidence="2" id="KW-0812">Transmembrane</keyword>
<protein>
    <submittedName>
        <fullName evidence="3">Uncharacterized protein</fullName>
    </submittedName>
</protein>
<evidence type="ECO:0000313" key="3">
    <source>
        <dbReference type="EMBL" id="KIM83168.1"/>
    </source>
</evidence>
<sequence>MPTIPVFPIPGIFRRRPYSGAGQLVSLTTLNLWRRYPYEPTSRAVVRGSVFMVAILILLAYTVYTIAHALDPTTLYGIRTFRQTRTDGFTPQPHLFTNHCTSAMALPGADQNAFASLISVQQHCDNGISFGAGIQQIANCNPVWYLVSGYARDVNIFIEFYGEDGSAEGTTATDTCLAFECPPCRDQSKNLYWYDTYVSLSFPPIVPTNGSSLWLPAVANHIGSTAIWPWNNASNANNGKDLNTGESRCMPVDIRNTPFIAQNGSHYVAAMTYSESSFSVSGTFSDFIGLPNRYTTTSTYGASKIGISRQSSDTLQGDSSFIMRRAAWNNWDSTQDYTASTLPAVIGSLGGLWSAFGGVLAGIFGTSMAFIVFGSKPIGIKPLITLGKREAARRLDDFYLQPGRPVDAEARLRAVSAYMADLLVDTGELDLTLGRTPNEDTDKYDLDIMNTDSEVEPAQYEDSPMPS</sequence>
<dbReference type="OrthoDB" id="2830968at2759"/>
<dbReference type="EMBL" id="KN832992">
    <property type="protein sequence ID" value="KIM83168.1"/>
    <property type="molecule type" value="Genomic_DNA"/>
</dbReference>
<gene>
    <name evidence="3" type="ORF">PILCRDRAFT_819950</name>
</gene>
<dbReference type="AlphaFoldDB" id="A0A0C3BA73"/>
<feature type="transmembrane region" description="Helical" evidence="2">
    <location>
        <begin position="44"/>
        <end position="64"/>
    </location>
</feature>
<dbReference type="Proteomes" id="UP000054166">
    <property type="component" value="Unassembled WGS sequence"/>
</dbReference>
<organism evidence="3 4">
    <name type="scientific">Piloderma croceum (strain F 1598)</name>
    <dbReference type="NCBI Taxonomy" id="765440"/>
    <lineage>
        <taxon>Eukaryota</taxon>
        <taxon>Fungi</taxon>
        <taxon>Dikarya</taxon>
        <taxon>Basidiomycota</taxon>
        <taxon>Agaricomycotina</taxon>
        <taxon>Agaricomycetes</taxon>
        <taxon>Agaricomycetidae</taxon>
        <taxon>Atheliales</taxon>
        <taxon>Atheliaceae</taxon>
        <taxon>Piloderma</taxon>
    </lineage>
</organism>
<evidence type="ECO:0000256" key="1">
    <source>
        <dbReference type="SAM" id="MobiDB-lite"/>
    </source>
</evidence>
<evidence type="ECO:0000313" key="4">
    <source>
        <dbReference type="Proteomes" id="UP000054166"/>
    </source>
</evidence>
<feature type="compositionally biased region" description="Basic and acidic residues" evidence="1">
    <location>
        <begin position="437"/>
        <end position="446"/>
    </location>
</feature>